<sequence length="138" mass="15328">MLKEFKQFIMQGSVLNLAIGVVMGSAFTAIVTRVVDGLITPLISLIFVLITHKKNADQAFGSMVFSVEGVQFRIGDVISAVVTFLITAFVLFIVVKLANKIRKQQIQPPPESVSDTKSEGYLEDIRNLLMERQQNKNN</sequence>
<dbReference type="InterPro" id="IPR036019">
    <property type="entry name" value="MscL_channel"/>
</dbReference>
<proteinExistence type="inferred from homology"/>
<keyword evidence="7 9" id="KW-0472">Membrane</keyword>
<keyword evidence="4 9" id="KW-0812">Transmembrane</keyword>
<dbReference type="InterPro" id="IPR001185">
    <property type="entry name" value="MS_channel"/>
</dbReference>
<reference evidence="10 11" key="1">
    <citation type="submission" date="2018-01" db="EMBL/GenBank/DDBJ databases">
        <title>Whole genome sequence of Melissococcus plutonius DAT561.</title>
        <authorList>
            <person name="Okumura K."/>
            <person name="Takamatsu D."/>
            <person name="Okura M."/>
        </authorList>
    </citation>
    <scope>NUCLEOTIDE SEQUENCE [LARGE SCALE GENOMIC DNA]</scope>
    <source>
        <strain evidence="10 11">DAT561</strain>
    </source>
</reference>
<dbReference type="PRINTS" id="PR01264">
    <property type="entry name" value="MECHCHANNEL"/>
</dbReference>
<keyword evidence="2 9" id="KW-0813">Transport</keyword>
<evidence type="ECO:0000256" key="3">
    <source>
        <dbReference type="ARBA" id="ARBA00022475"/>
    </source>
</evidence>
<keyword evidence="6 9" id="KW-0406">Ion transport</keyword>
<dbReference type="GO" id="GO:0008381">
    <property type="term" value="F:mechanosensitive monoatomic ion channel activity"/>
    <property type="evidence" value="ECO:0007669"/>
    <property type="project" value="UniProtKB-UniRule"/>
</dbReference>
<accession>A0A2Z5Y0D9</accession>
<keyword evidence="5 9" id="KW-1133">Transmembrane helix</keyword>
<keyword evidence="8 9" id="KW-0407">Ion channel</keyword>
<evidence type="ECO:0000256" key="7">
    <source>
        <dbReference type="ARBA" id="ARBA00023136"/>
    </source>
</evidence>
<evidence type="ECO:0000256" key="6">
    <source>
        <dbReference type="ARBA" id="ARBA00023065"/>
    </source>
</evidence>
<dbReference type="PANTHER" id="PTHR30266:SF2">
    <property type="entry name" value="LARGE-CONDUCTANCE MECHANOSENSITIVE CHANNEL"/>
    <property type="match status" value="1"/>
</dbReference>
<comment type="subunit">
    <text evidence="9">Homopentamer.</text>
</comment>
<comment type="function">
    <text evidence="9">Channel that opens in response to stretch forces in the membrane lipid bilayer. May participate in the regulation of osmotic pressure changes within the cell.</text>
</comment>
<feature type="transmembrane region" description="Helical" evidence="9">
    <location>
        <begin position="12"/>
        <end position="35"/>
    </location>
</feature>
<dbReference type="NCBIfam" id="TIGR00220">
    <property type="entry name" value="mscL"/>
    <property type="match status" value="1"/>
</dbReference>
<feature type="transmembrane region" description="Helical" evidence="9">
    <location>
        <begin position="77"/>
        <end position="98"/>
    </location>
</feature>
<evidence type="ECO:0000256" key="9">
    <source>
        <dbReference type="HAMAP-Rule" id="MF_00115"/>
    </source>
</evidence>
<dbReference type="GO" id="GO:0005886">
    <property type="term" value="C:plasma membrane"/>
    <property type="evidence" value="ECO:0007669"/>
    <property type="project" value="UniProtKB-SubCell"/>
</dbReference>
<dbReference type="OMA" id="QFIMRGN"/>
<evidence type="ECO:0000256" key="2">
    <source>
        <dbReference type="ARBA" id="ARBA00022448"/>
    </source>
</evidence>
<comment type="similarity">
    <text evidence="9">Belongs to the MscL family.</text>
</comment>
<comment type="subcellular location">
    <subcellularLocation>
        <location evidence="9">Cell membrane</location>
        <topology evidence="9">Multi-pass membrane protein</topology>
    </subcellularLocation>
    <subcellularLocation>
        <location evidence="1">Membrane</location>
        <topology evidence="1">Multi-pass membrane protein</topology>
    </subcellularLocation>
</comment>
<evidence type="ECO:0000256" key="5">
    <source>
        <dbReference type="ARBA" id="ARBA00022989"/>
    </source>
</evidence>
<evidence type="ECO:0000313" key="10">
    <source>
        <dbReference type="EMBL" id="BBC60278.1"/>
    </source>
</evidence>
<dbReference type="Proteomes" id="UP000269226">
    <property type="component" value="Chromosome"/>
</dbReference>
<dbReference type="AlphaFoldDB" id="A0A2Z5Y0D9"/>
<evidence type="ECO:0000256" key="1">
    <source>
        <dbReference type="ARBA" id="ARBA00004141"/>
    </source>
</evidence>
<dbReference type="Pfam" id="PF01741">
    <property type="entry name" value="MscL"/>
    <property type="match status" value="1"/>
</dbReference>
<evidence type="ECO:0000256" key="4">
    <source>
        <dbReference type="ARBA" id="ARBA00022692"/>
    </source>
</evidence>
<dbReference type="PANTHER" id="PTHR30266">
    <property type="entry name" value="MECHANOSENSITIVE CHANNEL MSCL"/>
    <property type="match status" value="1"/>
</dbReference>
<evidence type="ECO:0000256" key="8">
    <source>
        <dbReference type="ARBA" id="ARBA00023303"/>
    </source>
</evidence>
<keyword evidence="3 9" id="KW-1003">Cell membrane</keyword>
<organism evidence="10 11">
    <name type="scientific">Melissococcus plutonius</name>
    <dbReference type="NCBI Taxonomy" id="33970"/>
    <lineage>
        <taxon>Bacteria</taxon>
        <taxon>Bacillati</taxon>
        <taxon>Bacillota</taxon>
        <taxon>Bacilli</taxon>
        <taxon>Lactobacillales</taxon>
        <taxon>Enterococcaceae</taxon>
        <taxon>Melissococcus</taxon>
    </lineage>
</organism>
<evidence type="ECO:0000313" key="11">
    <source>
        <dbReference type="Proteomes" id="UP000269226"/>
    </source>
</evidence>
<name>A0A2Z5Y0D9_9ENTE</name>
<dbReference type="HAMAP" id="MF_00115">
    <property type="entry name" value="MscL"/>
    <property type="match status" value="1"/>
</dbReference>
<dbReference type="SUPFAM" id="SSF81330">
    <property type="entry name" value="Gated mechanosensitive channel"/>
    <property type="match status" value="1"/>
</dbReference>
<dbReference type="Gene3D" id="1.10.1200.120">
    <property type="entry name" value="Large-conductance mechanosensitive channel, MscL, domain 1"/>
    <property type="match status" value="1"/>
</dbReference>
<dbReference type="InterPro" id="IPR037673">
    <property type="entry name" value="MSC/AndL"/>
</dbReference>
<gene>
    <name evidence="9" type="primary">mscL</name>
    <name evidence="10" type="ORF">DAT561_0110</name>
</gene>
<dbReference type="GeneID" id="57042678"/>
<dbReference type="EMBL" id="AP018492">
    <property type="protein sequence ID" value="BBC60278.1"/>
    <property type="molecule type" value="Genomic_DNA"/>
</dbReference>
<protein>
    <recommendedName>
        <fullName evidence="9">Large-conductance mechanosensitive channel</fullName>
    </recommendedName>
</protein>
<dbReference type="RefSeq" id="WP_013773058.1">
    <property type="nucleotide sequence ID" value="NZ_AP018492.1"/>
</dbReference>